<evidence type="ECO:0000313" key="5">
    <source>
        <dbReference type="Proteomes" id="UP001652661"/>
    </source>
</evidence>
<evidence type="ECO:0000313" key="6">
    <source>
        <dbReference type="RefSeq" id="XP_017036189.1"/>
    </source>
</evidence>
<feature type="domain" description="Single" evidence="4">
    <location>
        <begin position="25"/>
        <end position="89"/>
    </location>
</feature>
<accession>A0A6P4JNH2</accession>
<dbReference type="GeneID" id="108084478"/>
<protein>
    <recommendedName>
        <fullName evidence="4">Single domain-containing protein</fullName>
    </recommendedName>
</protein>
<feature type="chain" id="PRO_5028110390" description="Single domain-containing protein" evidence="3">
    <location>
        <begin position="18"/>
        <end position="90"/>
    </location>
</feature>
<dbReference type="SMART" id="SM01318">
    <property type="entry name" value="SVWC"/>
    <property type="match status" value="1"/>
</dbReference>
<dbReference type="OrthoDB" id="6761907at2759"/>
<comment type="subcellular location">
    <subcellularLocation>
        <location evidence="1">Secreted</location>
    </subcellularLocation>
</comment>
<dbReference type="Pfam" id="PF15430">
    <property type="entry name" value="SVWC"/>
    <property type="match status" value="1"/>
</dbReference>
<proteinExistence type="predicted"/>
<dbReference type="Proteomes" id="UP001652661">
    <property type="component" value="Chromosome X"/>
</dbReference>
<dbReference type="AlphaFoldDB" id="A0A6P4JNH2"/>
<keyword evidence="5" id="KW-1185">Reference proteome</keyword>
<sequence length="90" mass="9828">MESVTFVLCLLVLGAHALLVFGVECNIDGHKLNGGEKYTPKGTCMEYECHGNGAVSLVECPMELSIKACKEVEEDLSKPYPSCCSYFEDC</sequence>
<dbReference type="GO" id="GO:0005576">
    <property type="term" value="C:extracellular region"/>
    <property type="evidence" value="ECO:0007669"/>
    <property type="project" value="UniProtKB-SubCell"/>
</dbReference>
<organism evidence="5 6">
    <name type="scientific">Drosophila kikkawai</name>
    <name type="common">Fruit fly</name>
    <dbReference type="NCBI Taxonomy" id="30033"/>
    <lineage>
        <taxon>Eukaryota</taxon>
        <taxon>Metazoa</taxon>
        <taxon>Ecdysozoa</taxon>
        <taxon>Arthropoda</taxon>
        <taxon>Hexapoda</taxon>
        <taxon>Insecta</taxon>
        <taxon>Pterygota</taxon>
        <taxon>Neoptera</taxon>
        <taxon>Endopterygota</taxon>
        <taxon>Diptera</taxon>
        <taxon>Brachycera</taxon>
        <taxon>Muscomorpha</taxon>
        <taxon>Ephydroidea</taxon>
        <taxon>Drosophilidae</taxon>
        <taxon>Drosophila</taxon>
        <taxon>Sophophora</taxon>
    </lineage>
</organism>
<keyword evidence="2" id="KW-0964">Secreted</keyword>
<reference evidence="6" key="1">
    <citation type="submission" date="2025-08" db="UniProtKB">
        <authorList>
            <consortium name="RefSeq"/>
        </authorList>
    </citation>
    <scope>IDENTIFICATION</scope>
    <source>
        <strain evidence="6">14028-0561.14</strain>
        <tissue evidence="6">Whole fly</tissue>
    </source>
</reference>
<evidence type="ECO:0000256" key="3">
    <source>
        <dbReference type="SAM" id="SignalP"/>
    </source>
</evidence>
<dbReference type="InterPro" id="IPR029277">
    <property type="entry name" value="SVWC_dom"/>
</dbReference>
<gene>
    <name evidence="6" type="primary">LOC108084478</name>
</gene>
<feature type="signal peptide" evidence="3">
    <location>
        <begin position="1"/>
        <end position="17"/>
    </location>
</feature>
<keyword evidence="3" id="KW-0732">Signal</keyword>
<evidence type="ECO:0000256" key="2">
    <source>
        <dbReference type="ARBA" id="ARBA00022525"/>
    </source>
</evidence>
<dbReference type="RefSeq" id="XP_017036189.1">
    <property type="nucleotide sequence ID" value="XM_017180700.2"/>
</dbReference>
<evidence type="ECO:0000259" key="4">
    <source>
        <dbReference type="SMART" id="SM01318"/>
    </source>
</evidence>
<evidence type="ECO:0000256" key="1">
    <source>
        <dbReference type="ARBA" id="ARBA00004613"/>
    </source>
</evidence>
<name>A0A6P4JNH2_DROKI</name>